<feature type="domain" description="Methyl-accepting transducer" evidence="3">
    <location>
        <begin position="105"/>
        <end position="271"/>
    </location>
</feature>
<keyword evidence="1 2" id="KW-0807">Transducer</keyword>
<dbReference type="PANTHER" id="PTHR32089:SF112">
    <property type="entry name" value="LYSOZYME-LIKE PROTEIN-RELATED"/>
    <property type="match status" value="1"/>
</dbReference>
<dbReference type="SUPFAM" id="SSF103190">
    <property type="entry name" value="Sensory domain-like"/>
    <property type="match status" value="1"/>
</dbReference>
<dbReference type="EMBL" id="CP001336">
    <property type="protein sequence ID" value="ACL19157.1"/>
    <property type="molecule type" value="Genomic_DNA"/>
</dbReference>
<dbReference type="InterPro" id="IPR004089">
    <property type="entry name" value="MCPsignal_dom"/>
</dbReference>
<organism evidence="4 5">
    <name type="scientific">Desulfitobacterium hafniense (strain DSM 10664 / DCB-2)</name>
    <dbReference type="NCBI Taxonomy" id="272564"/>
    <lineage>
        <taxon>Bacteria</taxon>
        <taxon>Bacillati</taxon>
        <taxon>Bacillota</taxon>
        <taxon>Clostridia</taxon>
        <taxon>Eubacteriales</taxon>
        <taxon>Desulfitobacteriaceae</taxon>
        <taxon>Desulfitobacterium</taxon>
    </lineage>
</organism>
<evidence type="ECO:0000256" key="1">
    <source>
        <dbReference type="ARBA" id="ARBA00023224"/>
    </source>
</evidence>
<proteinExistence type="predicted"/>
<evidence type="ECO:0000313" key="4">
    <source>
        <dbReference type="EMBL" id="ACL19157.1"/>
    </source>
</evidence>
<dbReference type="Gene3D" id="1.10.287.950">
    <property type="entry name" value="Methyl-accepting chemotaxis protein"/>
    <property type="match status" value="1"/>
</dbReference>
<evidence type="ECO:0000256" key="2">
    <source>
        <dbReference type="PROSITE-ProRule" id="PRU00284"/>
    </source>
</evidence>
<protein>
    <submittedName>
        <fullName evidence="4">Methyl-accepting chemotaxis sensory transducer</fullName>
    </submittedName>
</protein>
<dbReference type="AlphaFoldDB" id="B8FZT3"/>
<dbReference type="HOGENOM" id="CLU_043276_0_0_9"/>
<accession>B8FZT3</accession>
<dbReference type="KEGG" id="dhd:Dhaf_1097"/>
<dbReference type="Pfam" id="PF00015">
    <property type="entry name" value="MCPsignal"/>
    <property type="match status" value="1"/>
</dbReference>
<reference evidence="4 5" key="1">
    <citation type="journal article" date="2012" name="BMC Microbiol.">
        <title>Genome sequence of Desulfitobacterium hafniense DCB-2, a Gram-positive anaerobe capable of dehalogenation and metal reduction.</title>
        <authorList>
            <person name="Kim S.H."/>
            <person name="Harzman C."/>
            <person name="Davis J.K."/>
            <person name="Hutcheson R."/>
            <person name="Broderick J.B."/>
            <person name="Marsh T.L."/>
            <person name="Tiedje J.M."/>
        </authorList>
    </citation>
    <scope>NUCLEOTIDE SEQUENCE [LARGE SCALE GENOMIC DNA]</scope>
    <source>
        <strain evidence="5">DSM 10664 / DCB-2</strain>
    </source>
</reference>
<dbReference type="Proteomes" id="UP000007726">
    <property type="component" value="Chromosome"/>
</dbReference>
<dbReference type="SUPFAM" id="SSF58104">
    <property type="entry name" value="Methyl-accepting chemotaxis protein (MCP) signaling domain"/>
    <property type="match status" value="1"/>
</dbReference>
<dbReference type="PANTHER" id="PTHR32089">
    <property type="entry name" value="METHYL-ACCEPTING CHEMOTAXIS PROTEIN MCPB"/>
    <property type="match status" value="1"/>
</dbReference>
<dbReference type="InterPro" id="IPR029151">
    <property type="entry name" value="Sensor-like_sf"/>
</dbReference>
<dbReference type="RefSeq" id="WP_015943197.1">
    <property type="nucleotide sequence ID" value="NC_011830.1"/>
</dbReference>
<gene>
    <name evidence="4" type="ordered locus">Dhaf_1097</name>
</gene>
<evidence type="ECO:0000259" key="3">
    <source>
        <dbReference type="PROSITE" id="PS50111"/>
    </source>
</evidence>
<dbReference type="PROSITE" id="PS50111">
    <property type="entry name" value="CHEMOTAXIS_TRANSDUC_2"/>
    <property type="match status" value="1"/>
</dbReference>
<name>B8FZT3_DESHD</name>
<dbReference type="GO" id="GO:0016020">
    <property type="term" value="C:membrane"/>
    <property type="evidence" value="ECO:0007669"/>
    <property type="project" value="InterPro"/>
</dbReference>
<dbReference type="GO" id="GO:0007165">
    <property type="term" value="P:signal transduction"/>
    <property type="evidence" value="ECO:0007669"/>
    <property type="project" value="UniProtKB-KW"/>
</dbReference>
<sequence length="271" mass="29384">MSIITSLMEVLPLTRHIIHEDIALAITDRTKFIAYYPAETFAMNIKVGDEIQPGDPVLEVINSGKEFYSIVPKEFFGITIKGGGFPIRDEMGQIIGAVTVARNFEHQAQIDEVAQNIFASLQQTSASVEEIAVGSQKLAHLIENVTKLSEENYHKIKETDIIVTSIKNISSQSNLLALNAAIEAARAGGSGRGFSVVADEMRKLAQNSGEASQKVSNTLSKIKTAEDEIAKQINEISMSGQNQAAATQEITSSLQEIVSSSELLVHLAKVE</sequence>
<evidence type="ECO:0000313" key="5">
    <source>
        <dbReference type="Proteomes" id="UP000007726"/>
    </source>
</evidence>
<dbReference type="SMART" id="SM00283">
    <property type="entry name" value="MA"/>
    <property type="match status" value="1"/>
</dbReference>